<evidence type="ECO:0000256" key="9">
    <source>
        <dbReference type="ARBA" id="ARBA00023065"/>
    </source>
</evidence>
<dbReference type="Proteomes" id="UP000193560">
    <property type="component" value="Unassembled WGS sequence"/>
</dbReference>
<dbReference type="NCBIfam" id="TIGR01293">
    <property type="entry name" value="Kv_beta"/>
    <property type="match status" value="1"/>
</dbReference>
<evidence type="ECO:0000256" key="4">
    <source>
        <dbReference type="ARBA" id="ARBA00022490"/>
    </source>
</evidence>
<reference evidence="11 12" key="1">
    <citation type="submission" date="2016-07" db="EMBL/GenBank/DDBJ databases">
        <title>Pervasive Adenine N6-methylation of Active Genes in Fungi.</title>
        <authorList>
            <consortium name="DOE Joint Genome Institute"/>
            <person name="Mondo S.J."/>
            <person name="Dannebaum R.O."/>
            <person name="Kuo R.C."/>
            <person name="Labutti K."/>
            <person name="Haridas S."/>
            <person name="Kuo A."/>
            <person name="Salamov A."/>
            <person name="Ahrendt S.R."/>
            <person name="Lipzen A."/>
            <person name="Sullivan W."/>
            <person name="Andreopoulos W.B."/>
            <person name="Clum A."/>
            <person name="Lindquist E."/>
            <person name="Daum C."/>
            <person name="Ramamoorthy G.K."/>
            <person name="Gryganskyi A."/>
            <person name="Culley D."/>
            <person name="Magnuson J.K."/>
            <person name="James T.Y."/>
            <person name="O'Malley M.A."/>
            <person name="Stajich J.E."/>
            <person name="Spatafora J.W."/>
            <person name="Visel A."/>
            <person name="Grigoriev I.V."/>
        </authorList>
    </citation>
    <scope>NUCLEOTIDE SEQUENCE [LARGE SCALE GENOMIC DNA]</scope>
    <source>
        <strain evidence="11 12">NRRL 1336</strain>
    </source>
</reference>
<dbReference type="InterPro" id="IPR036812">
    <property type="entry name" value="NAD(P)_OxRdtase_dom_sf"/>
</dbReference>
<keyword evidence="8" id="KW-0560">Oxidoreductase</keyword>
<keyword evidence="5" id="KW-0633">Potassium transport</keyword>
<dbReference type="PANTHER" id="PTHR43150">
    <property type="entry name" value="HYPERKINETIC, ISOFORM M"/>
    <property type="match status" value="1"/>
</dbReference>
<protein>
    <submittedName>
        <fullName evidence="11">NADP-dependent oxidoreductase domain-containing protein</fullName>
    </submittedName>
</protein>
<dbReference type="InterPro" id="IPR005399">
    <property type="entry name" value="K_chnl_volt-dep_bsu_KCNAB-rel"/>
</dbReference>
<keyword evidence="6" id="KW-0521">NADP</keyword>
<keyword evidence="4" id="KW-0963">Cytoplasm</keyword>
<evidence type="ECO:0000313" key="12">
    <source>
        <dbReference type="Proteomes" id="UP000193560"/>
    </source>
</evidence>
<evidence type="ECO:0000256" key="6">
    <source>
        <dbReference type="ARBA" id="ARBA00022857"/>
    </source>
</evidence>
<evidence type="ECO:0000256" key="8">
    <source>
        <dbReference type="ARBA" id="ARBA00023002"/>
    </source>
</evidence>
<gene>
    <name evidence="11" type="ORF">BCR42DRAFT_445728</name>
</gene>
<comment type="subcellular location">
    <subcellularLocation>
        <location evidence="1">Cytoplasm</location>
    </subcellularLocation>
</comment>
<evidence type="ECO:0000259" key="10">
    <source>
        <dbReference type="Pfam" id="PF00248"/>
    </source>
</evidence>
<evidence type="ECO:0000256" key="3">
    <source>
        <dbReference type="ARBA" id="ARBA00022448"/>
    </source>
</evidence>
<dbReference type="PRINTS" id="PR01577">
    <property type="entry name" value="KCNABCHANNEL"/>
</dbReference>
<accession>A0A1X2J2J1</accession>
<feature type="domain" description="NADP-dependent oxidoreductase" evidence="10">
    <location>
        <begin position="15"/>
        <end position="322"/>
    </location>
</feature>
<dbReference type="GO" id="GO:0005737">
    <property type="term" value="C:cytoplasm"/>
    <property type="evidence" value="ECO:0007669"/>
    <property type="project" value="UniProtKB-SubCell"/>
</dbReference>
<dbReference type="EMBL" id="MCGE01000001">
    <property type="protein sequence ID" value="ORZ26018.1"/>
    <property type="molecule type" value="Genomic_DNA"/>
</dbReference>
<keyword evidence="9" id="KW-0406">Ion transport</keyword>
<dbReference type="PANTHER" id="PTHR43150:SF2">
    <property type="entry name" value="HYPERKINETIC, ISOFORM M"/>
    <property type="match status" value="1"/>
</dbReference>
<name>A0A1X2J2J1_9FUNG</name>
<evidence type="ECO:0000256" key="1">
    <source>
        <dbReference type="ARBA" id="ARBA00004496"/>
    </source>
</evidence>
<evidence type="ECO:0000313" key="11">
    <source>
        <dbReference type="EMBL" id="ORZ26018.1"/>
    </source>
</evidence>
<comment type="similarity">
    <text evidence="2">Belongs to the shaker potassium channel beta subunit family.</text>
</comment>
<comment type="caution">
    <text evidence="11">The sequence shown here is derived from an EMBL/GenBank/DDBJ whole genome shotgun (WGS) entry which is preliminary data.</text>
</comment>
<keyword evidence="12" id="KW-1185">Reference proteome</keyword>
<dbReference type="GO" id="GO:0016491">
    <property type="term" value="F:oxidoreductase activity"/>
    <property type="evidence" value="ECO:0007669"/>
    <property type="project" value="UniProtKB-KW"/>
</dbReference>
<dbReference type="InterPro" id="IPR005983">
    <property type="entry name" value="K_chnl_volt-dep_bsu_KCNAB"/>
</dbReference>
<proteinExistence type="inferred from homology"/>
<organism evidence="11 12">
    <name type="scientific">Absidia repens</name>
    <dbReference type="NCBI Taxonomy" id="90262"/>
    <lineage>
        <taxon>Eukaryota</taxon>
        <taxon>Fungi</taxon>
        <taxon>Fungi incertae sedis</taxon>
        <taxon>Mucoromycota</taxon>
        <taxon>Mucoromycotina</taxon>
        <taxon>Mucoromycetes</taxon>
        <taxon>Mucorales</taxon>
        <taxon>Cunninghamellaceae</taxon>
        <taxon>Absidia</taxon>
    </lineage>
</organism>
<dbReference type="GO" id="GO:0005249">
    <property type="term" value="F:voltage-gated potassium channel activity"/>
    <property type="evidence" value="ECO:0007669"/>
    <property type="project" value="InterPro"/>
</dbReference>
<dbReference type="Gene3D" id="3.20.20.100">
    <property type="entry name" value="NADP-dependent oxidoreductase domain"/>
    <property type="match status" value="1"/>
</dbReference>
<dbReference type="SUPFAM" id="SSF51430">
    <property type="entry name" value="NAD(P)-linked oxidoreductase"/>
    <property type="match status" value="1"/>
</dbReference>
<dbReference type="OrthoDB" id="1720422at2759"/>
<keyword evidence="7" id="KW-0630">Potassium</keyword>
<evidence type="ECO:0000256" key="5">
    <source>
        <dbReference type="ARBA" id="ARBA00022538"/>
    </source>
</evidence>
<sequence>MEYRYLGSSGLKVSAIGLGTWITFAAQINSETATECMRVAFDNGINFFDVAESHSGGQAQIDMGVAFKRLQWRRSEFVVATNIYWGGKGPNDRGLSRKHIIEGLSSSLKRLQLDYVDIVYGQRPDPDTPMEEIVRAFSWCIDKGMALYWGTSEWPPHLVIEAIKVAQQLNLVAPVVEQPQYNMFHRERVEKEYLYLLENYKIGITGWSPLASGVLTGKYNDGKIPSDARLSIQDHPVINRLRAGFFSVEGHRKMEKVKQLVVVADRLGITPSQLAIAWCLKNTSVSSVITGASRPSQVEDNVKAIKCLHLLSNDVMQELERILGNKPDPIFNFRSS</sequence>
<dbReference type="AlphaFoldDB" id="A0A1X2J2J1"/>
<dbReference type="Pfam" id="PF00248">
    <property type="entry name" value="Aldo_ket_red"/>
    <property type="match status" value="1"/>
</dbReference>
<keyword evidence="3" id="KW-0813">Transport</keyword>
<evidence type="ECO:0000256" key="2">
    <source>
        <dbReference type="ARBA" id="ARBA00006515"/>
    </source>
</evidence>
<dbReference type="InterPro" id="IPR023210">
    <property type="entry name" value="NADP_OxRdtase_dom"/>
</dbReference>
<evidence type="ECO:0000256" key="7">
    <source>
        <dbReference type="ARBA" id="ARBA00022958"/>
    </source>
</evidence>
<dbReference type="STRING" id="90262.A0A1X2J2J1"/>